<dbReference type="ExpressionAtlas" id="M8CST3">
    <property type="expression patterns" value="baseline"/>
</dbReference>
<evidence type="ECO:0008006" key="2">
    <source>
        <dbReference type="Google" id="ProtNLM"/>
    </source>
</evidence>
<accession>M8CST3</accession>
<dbReference type="InterPro" id="IPR050464">
    <property type="entry name" value="Zeta_carotene_desat/Oxidored"/>
</dbReference>
<dbReference type="Gene3D" id="3.50.50.60">
    <property type="entry name" value="FAD/NAD(P)-binding domain"/>
    <property type="match status" value="1"/>
</dbReference>
<name>M8CST3_AEGTA</name>
<protein>
    <recommendedName>
        <fullName evidence="2">Amine oxidase domain-containing protein</fullName>
    </recommendedName>
</protein>
<dbReference type="GO" id="GO:0016491">
    <property type="term" value="F:oxidoreductase activity"/>
    <property type="evidence" value="ECO:0007669"/>
    <property type="project" value="TreeGrafter"/>
</dbReference>
<dbReference type="AlphaFoldDB" id="M8CST3"/>
<organism evidence="1">
    <name type="scientific">Aegilops tauschii</name>
    <name type="common">Tausch's goatgrass</name>
    <name type="synonym">Aegilops squarrosa</name>
    <dbReference type="NCBI Taxonomy" id="37682"/>
    <lineage>
        <taxon>Eukaryota</taxon>
        <taxon>Viridiplantae</taxon>
        <taxon>Streptophyta</taxon>
        <taxon>Embryophyta</taxon>
        <taxon>Tracheophyta</taxon>
        <taxon>Spermatophyta</taxon>
        <taxon>Magnoliopsida</taxon>
        <taxon>Liliopsida</taxon>
        <taxon>Poales</taxon>
        <taxon>Poaceae</taxon>
        <taxon>BOP clade</taxon>
        <taxon>Pooideae</taxon>
        <taxon>Triticodae</taxon>
        <taxon>Triticeae</taxon>
        <taxon>Triticinae</taxon>
        <taxon>Aegilops</taxon>
    </lineage>
</organism>
<dbReference type="PRINTS" id="PR00419">
    <property type="entry name" value="ADXRDTASE"/>
</dbReference>
<dbReference type="PANTHER" id="PTHR42923:SF17">
    <property type="entry name" value="AMINE OXIDASE DOMAIN-CONTAINING PROTEIN"/>
    <property type="match status" value="1"/>
</dbReference>
<reference evidence="1" key="1">
    <citation type="submission" date="2015-06" db="UniProtKB">
        <authorList>
            <consortium name="EnsemblPlants"/>
        </authorList>
    </citation>
    <scope>IDENTIFICATION</scope>
</reference>
<proteinExistence type="predicted"/>
<dbReference type="SUPFAM" id="SSF51905">
    <property type="entry name" value="FAD/NAD(P)-binding domain"/>
    <property type="match status" value="1"/>
</dbReference>
<dbReference type="PANTHER" id="PTHR42923">
    <property type="entry name" value="PROTOPORPHYRINOGEN OXIDASE"/>
    <property type="match status" value="1"/>
</dbReference>
<dbReference type="InterPro" id="IPR036188">
    <property type="entry name" value="FAD/NAD-bd_sf"/>
</dbReference>
<sequence length="272" mass="29744">MRVAVVGAGVSGLAAAQELAASGGASVTVYEKEDWLGGCARTVAVDDGVGAGLVHLDLCPMVFNQAWAWEVSKIRGTWRGKKRNKEERNEMEGTPGLVAGGEVVRRDGMEMRGRPASSGTPAARGGLPLLAPWRRRHAARGGELVGRHGGGVLYYALNQATSPNMMQWLELLGVEIERAEIPFSVSTKMDNGSQCYWSTSNGISSLLAQKSNALRPSFWCVIRDILKFKTDVLGYLEYHESNPDLDQNETLGQFIQSHEYSHLFQEAYLVLF</sequence>
<dbReference type="EnsemblPlants" id="EMT30662">
    <property type="protein sequence ID" value="EMT30662"/>
    <property type="gene ID" value="F775_16247"/>
</dbReference>
<evidence type="ECO:0000313" key="1">
    <source>
        <dbReference type="EnsemblPlants" id="EMT30662"/>
    </source>
</evidence>
<dbReference type="Pfam" id="PF13450">
    <property type="entry name" value="NAD_binding_8"/>
    <property type="match status" value="1"/>
</dbReference>